<dbReference type="AlphaFoldDB" id="A0A443ST09"/>
<evidence type="ECO:0000256" key="6">
    <source>
        <dbReference type="ARBA" id="ARBA00023212"/>
    </source>
</evidence>
<dbReference type="SUPFAM" id="SSF48452">
    <property type="entry name" value="TPR-like"/>
    <property type="match status" value="1"/>
</dbReference>
<dbReference type="Proteomes" id="UP000288716">
    <property type="component" value="Unassembled WGS sequence"/>
</dbReference>
<proteinExistence type="predicted"/>
<accession>A0A443ST09</accession>
<comment type="caution">
    <text evidence="9">The sequence shown here is derived from an EMBL/GenBank/DDBJ whole genome shotgun (WGS) entry which is preliminary data.</text>
</comment>
<comment type="subcellular location">
    <subcellularLocation>
        <location evidence="1">Cytoplasm</location>
        <location evidence="1">Cytoskeleton</location>
    </subcellularLocation>
</comment>
<gene>
    <name evidence="9" type="ORF">B4U80_08329</name>
</gene>
<dbReference type="GO" id="GO:0008017">
    <property type="term" value="F:microtubule binding"/>
    <property type="evidence" value="ECO:0007669"/>
    <property type="project" value="TreeGrafter"/>
</dbReference>
<keyword evidence="5" id="KW-0802">TPR repeat</keyword>
<dbReference type="OrthoDB" id="69711at2759"/>
<keyword evidence="6" id="KW-0206">Cytoskeleton</keyword>
<organism evidence="9 10">
    <name type="scientific">Leptotrombidium deliense</name>
    <dbReference type="NCBI Taxonomy" id="299467"/>
    <lineage>
        <taxon>Eukaryota</taxon>
        <taxon>Metazoa</taxon>
        <taxon>Ecdysozoa</taxon>
        <taxon>Arthropoda</taxon>
        <taxon>Chelicerata</taxon>
        <taxon>Arachnida</taxon>
        <taxon>Acari</taxon>
        <taxon>Acariformes</taxon>
        <taxon>Trombidiformes</taxon>
        <taxon>Prostigmata</taxon>
        <taxon>Anystina</taxon>
        <taxon>Parasitengona</taxon>
        <taxon>Trombiculoidea</taxon>
        <taxon>Trombiculidae</taxon>
        <taxon>Leptotrombidium</taxon>
    </lineage>
</organism>
<keyword evidence="3" id="KW-0963">Cytoplasm</keyword>
<evidence type="ECO:0000256" key="2">
    <source>
        <dbReference type="ARBA" id="ARBA00011375"/>
    </source>
</evidence>
<keyword evidence="4" id="KW-0677">Repeat</keyword>
<dbReference type="STRING" id="299467.A0A443ST09"/>
<evidence type="ECO:0000313" key="9">
    <source>
        <dbReference type="EMBL" id="RWS30678.1"/>
    </source>
</evidence>
<dbReference type="VEuPathDB" id="VectorBase:LDEU001363"/>
<evidence type="ECO:0000256" key="1">
    <source>
        <dbReference type="ARBA" id="ARBA00004245"/>
    </source>
</evidence>
<sequence length="287" mass="32853">MEFNNRFAPNLQIGLRRNGWKRRAVVPTLLPTSLAFAWSSVDAKLEKEEKRMLQEADRLFDEHKMDQLLMLLKSIGNWYDNSEVLWRVARCEYHKYKESPDSKEGIDLLRNAYLMIEKSLEINNDCGAAHKWAAILLDAVSSLDGTKSRITQLLNVRKHMEMAITLTPSDPTSYYLLGNWHYSCHQVSWVEKQIASTTLSVLFGSLPEADLETALNMFNKAESLEPGFYSQNEVLIAKTLIALNRDVDKAKEHLHNVVKKFSDSKNWDDVEACKEAKSCLKKLGESV</sequence>
<dbReference type="PANTHER" id="PTHR16056">
    <property type="entry name" value="REGULATOR OF MICROTUBULE DYNAMICS PROTEIN"/>
    <property type="match status" value="1"/>
</dbReference>
<evidence type="ECO:0000256" key="8">
    <source>
        <dbReference type="ARBA" id="ARBA00041958"/>
    </source>
</evidence>
<dbReference type="Pfam" id="PF21033">
    <property type="entry name" value="RMD1-3"/>
    <property type="match status" value="1"/>
</dbReference>
<dbReference type="Gene3D" id="1.25.40.10">
    <property type="entry name" value="Tetratricopeptide repeat domain"/>
    <property type="match status" value="1"/>
</dbReference>
<reference evidence="9 10" key="1">
    <citation type="journal article" date="2018" name="Gigascience">
        <title>Genomes of trombidid mites reveal novel predicted allergens and laterally-transferred genes associated with secondary metabolism.</title>
        <authorList>
            <person name="Dong X."/>
            <person name="Chaisiri K."/>
            <person name="Xia D."/>
            <person name="Armstrong S.D."/>
            <person name="Fang Y."/>
            <person name="Donnelly M.J."/>
            <person name="Kadowaki T."/>
            <person name="McGarry J.W."/>
            <person name="Darby A.C."/>
            <person name="Makepeace B.L."/>
        </authorList>
    </citation>
    <scope>NUCLEOTIDE SEQUENCE [LARGE SCALE GENOMIC DNA]</scope>
    <source>
        <strain evidence="9">UoL-UT</strain>
    </source>
</reference>
<evidence type="ECO:0000256" key="5">
    <source>
        <dbReference type="ARBA" id="ARBA00022803"/>
    </source>
</evidence>
<evidence type="ECO:0000256" key="3">
    <source>
        <dbReference type="ARBA" id="ARBA00022490"/>
    </source>
</evidence>
<dbReference type="InterPro" id="IPR011990">
    <property type="entry name" value="TPR-like_helical_dom_sf"/>
</dbReference>
<evidence type="ECO:0000313" key="10">
    <source>
        <dbReference type="Proteomes" id="UP000288716"/>
    </source>
</evidence>
<evidence type="ECO:0000256" key="4">
    <source>
        <dbReference type="ARBA" id="ARBA00022737"/>
    </source>
</evidence>
<dbReference type="GO" id="GO:0097431">
    <property type="term" value="C:mitotic spindle pole"/>
    <property type="evidence" value="ECO:0007669"/>
    <property type="project" value="TreeGrafter"/>
</dbReference>
<keyword evidence="10" id="KW-1185">Reference proteome</keyword>
<dbReference type="InterPro" id="IPR049039">
    <property type="entry name" value="RMD1-3_a_helical_rpt"/>
</dbReference>
<protein>
    <recommendedName>
        <fullName evidence="7">Regulator of microtubule dynamics protein 1</fullName>
    </recommendedName>
    <alternativeName>
        <fullName evidence="8">Protein FAM82B</fullName>
    </alternativeName>
</protein>
<dbReference type="GO" id="GO:0005739">
    <property type="term" value="C:mitochondrion"/>
    <property type="evidence" value="ECO:0007669"/>
    <property type="project" value="TreeGrafter"/>
</dbReference>
<name>A0A443ST09_9ACAR</name>
<dbReference type="GO" id="GO:0005876">
    <property type="term" value="C:spindle microtubule"/>
    <property type="evidence" value="ECO:0007669"/>
    <property type="project" value="TreeGrafter"/>
</dbReference>
<dbReference type="EMBL" id="NCKV01000421">
    <property type="protein sequence ID" value="RWS30678.1"/>
    <property type="molecule type" value="Genomic_DNA"/>
</dbReference>
<comment type="subunit">
    <text evidence="2">Interacts with microtubules.</text>
</comment>
<dbReference type="PANTHER" id="PTHR16056:SF16">
    <property type="entry name" value="REGULATOR OF MICROTUBULE DYNAMICS PROTEIN 1"/>
    <property type="match status" value="1"/>
</dbReference>
<evidence type="ECO:0000256" key="7">
    <source>
        <dbReference type="ARBA" id="ARBA00039966"/>
    </source>
</evidence>